<accession>X0S8A9</accession>
<proteinExistence type="predicted"/>
<gene>
    <name evidence="1" type="ORF">S01H1_10408</name>
</gene>
<evidence type="ECO:0000313" key="1">
    <source>
        <dbReference type="EMBL" id="GAF71436.1"/>
    </source>
</evidence>
<reference evidence="1" key="1">
    <citation type="journal article" date="2014" name="Front. Microbiol.">
        <title>High frequency of phylogenetically diverse reductive dehalogenase-homologous genes in deep subseafloor sedimentary metagenomes.</title>
        <authorList>
            <person name="Kawai M."/>
            <person name="Futagami T."/>
            <person name="Toyoda A."/>
            <person name="Takaki Y."/>
            <person name="Nishi S."/>
            <person name="Hori S."/>
            <person name="Arai W."/>
            <person name="Tsubouchi T."/>
            <person name="Morono Y."/>
            <person name="Uchiyama I."/>
            <person name="Ito T."/>
            <person name="Fujiyama A."/>
            <person name="Inagaki F."/>
            <person name="Takami H."/>
        </authorList>
    </citation>
    <scope>NUCLEOTIDE SEQUENCE</scope>
    <source>
        <strain evidence="1">Expedition CK06-06</strain>
    </source>
</reference>
<dbReference type="EMBL" id="BARS01005311">
    <property type="protein sequence ID" value="GAF71436.1"/>
    <property type="molecule type" value="Genomic_DNA"/>
</dbReference>
<protein>
    <submittedName>
        <fullName evidence="1">Uncharacterized protein</fullName>
    </submittedName>
</protein>
<name>X0S8A9_9ZZZZ</name>
<organism evidence="1">
    <name type="scientific">marine sediment metagenome</name>
    <dbReference type="NCBI Taxonomy" id="412755"/>
    <lineage>
        <taxon>unclassified sequences</taxon>
        <taxon>metagenomes</taxon>
        <taxon>ecological metagenomes</taxon>
    </lineage>
</organism>
<dbReference type="AlphaFoldDB" id="X0S8A9"/>
<sequence>MKKAAQGTADYQLVADPVYGGMMKLNKRSGEVERTAGTGGTGGGPNADMLLAQDRMPAAQQGKYMAAWQAARKIPLAMKKALGQRDAFGFGSATDQLLPEMTPTVISEGVKAYEQENFTPEQKEARAAIYSQASVVIKEMAGSAVSEAEKKRIEMWMPAANDSIETIYSKLSQAFEEAMGGLSTYKSMYGTPMPEMISFPELNPGDTGQGEVVEMDGKRYLYNPQTDEYTLMGQ</sequence>
<comment type="caution">
    <text evidence="1">The sequence shown here is derived from an EMBL/GenBank/DDBJ whole genome shotgun (WGS) entry which is preliminary data.</text>
</comment>